<accession>A0A016V8Y0</accession>
<name>A0A016V8Y0_9BILA</name>
<dbReference type="AlphaFoldDB" id="A0A016V8Y0"/>
<reference evidence="2" key="1">
    <citation type="journal article" date="2015" name="Nat. Genet.">
        <title>The genome and transcriptome of the zoonotic hookworm Ancylostoma ceylanicum identify infection-specific gene families.</title>
        <authorList>
            <person name="Schwarz E.M."/>
            <person name="Hu Y."/>
            <person name="Antoshechkin I."/>
            <person name="Miller M.M."/>
            <person name="Sternberg P.W."/>
            <person name="Aroian R.V."/>
        </authorList>
    </citation>
    <scope>NUCLEOTIDE SEQUENCE</scope>
    <source>
        <strain evidence="2">HY135</strain>
    </source>
</reference>
<gene>
    <name evidence="1" type="primary">Acey_s0015.g2659</name>
    <name evidence="1" type="ORF">Y032_0015g2659</name>
</gene>
<comment type="caution">
    <text evidence="1">The sequence shown here is derived from an EMBL/GenBank/DDBJ whole genome shotgun (WGS) entry which is preliminary data.</text>
</comment>
<protein>
    <submittedName>
        <fullName evidence="1">Uncharacterized protein</fullName>
    </submittedName>
</protein>
<dbReference type="Proteomes" id="UP000024635">
    <property type="component" value="Unassembled WGS sequence"/>
</dbReference>
<evidence type="ECO:0000313" key="2">
    <source>
        <dbReference type="Proteomes" id="UP000024635"/>
    </source>
</evidence>
<proteinExistence type="predicted"/>
<dbReference type="EMBL" id="JARK01001351">
    <property type="protein sequence ID" value="EYC23462.1"/>
    <property type="molecule type" value="Genomic_DNA"/>
</dbReference>
<keyword evidence="2" id="KW-1185">Reference proteome</keyword>
<sequence>MEKIFEISIPNFTLRNVNAYKPSEIVADFVHHSIEHDYDIAAGRFHLCLMKAARKEESVQRRQRMHDLKKSVPTCSYK</sequence>
<organism evidence="1 2">
    <name type="scientific">Ancylostoma ceylanicum</name>
    <dbReference type="NCBI Taxonomy" id="53326"/>
    <lineage>
        <taxon>Eukaryota</taxon>
        <taxon>Metazoa</taxon>
        <taxon>Ecdysozoa</taxon>
        <taxon>Nematoda</taxon>
        <taxon>Chromadorea</taxon>
        <taxon>Rhabditida</taxon>
        <taxon>Rhabditina</taxon>
        <taxon>Rhabditomorpha</taxon>
        <taxon>Strongyloidea</taxon>
        <taxon>Ancylostomatidae</taxon>
        <taxon>Ancylostomatinae</taxon>
        <taxon>Ancylostoma</taxon>
    </lineage>
</organism>
<evidence type="ECO:0000313" key="1">
    <source>
        <dbReference type="EMBL" id="EYC23462.1"/>
    </source>
</evidence>